<protein>
    <submittedName>
        <fullName evidence="1">Uncharacterized protein</fullName>
    </submittedName>
</protein>
<dbReference type="Proteomes" id="UP000071778">
    <property type="component" value="Chromosome"/>
</dbReference>
<organism evidence="1 2">
    <name type="scientific">Collimonas arenae</name>
    <dbReference type="NCBI Taxonomy" id="279058"/>
    <lineage>
        <taxon>Bacteria</taxon>
        <taxon>Pseudomonadati</taxon>
        <taxon>Pseudomonadota</taxon>
        <taxon>Betaproteobacteria</taxon>
        <taxon>Burkholderiales</taxon>
        <taxon>Oxalobacteraceae</taxon>
        <taxon>Collimonas</taxon>
    </lineage>
</organism>
<name>A0A127QHF9_9BURK</name>
<gene>
    <name evidence="1" type="ORF">CAter282_1456</name>
</gene>
<sequence>MAAARLRSVAEAAGANSNIDTDLRHGLAWHKGGSTDCNQRGCA</sequence>
<keyword evidence="2" id="KW-1185">Reference proteome</keyword>
<proteinExistence type="predicted"/>
<dbReference type="EMBL" id="CP013235">
    <property type="protein sequence ID" value="AMP09245.1"/>
    <property type="molecule type" value="Genomic_DNA"/>
</dbReference>
<dbReference type="PATRIC" id="fig|279058.18.peg.1439"/>
<reference evidence="1 2" key="1">
    <citation type="submission" date="2015-11" db="EMBL/GenBank/DDBJ databases">
        <title>Exploring the genomic traits of fungus-feeding bacterial genus Collimonas.</title>
        <authorList>
            <person name="Song C."/>
            <person name="Schmidt R."/>
            <person name="de Jager V."/>
            <person name="Krzyzanowska D."/>
            <person name="Jongedijk E."/>
            <person name="Cankar K."/>
            <person name="Beekwilder J."/>
            <person name="van Veen A."/>
            <person name="de Boer W."/>
            <person name="van Veen J.A."/>
            <person name="Garbeva P."/>
        </authorList>
    </citation>
    <scope>NUCLEOTIDE SEQUENCE [LARGE SCALE GENOMIC DNA]</scope>
    <source>
        <strain evidence="1 2">Ter282</strain>
    </source>
</reference>
<dbReference type="AlphaFoldDB" id="A0A127QHF9"/>
<evidence type="ECO:0000313" key="2">
    <source>
        <dbReference type="Proteomes" id="UP000071778"/>
    </source>
</evidence>
<accession>A0A127QHF9</accession>
<evidence type="ECO:0000313" key="1">
    <source>
        <dbReference type="EMBL" id="AMP09245.1"/>
    </source>
</evidence>